<dbReference type="OrthoDB" id="2122982at2759"/>
<evidence type="ECO:0000313" key="5">
    <source>
        <dbReference type="Proteomes" id="UP000276215"/>
    </source>
</evidence>
<proteinExistence type="predicted"/>
<feature type="region of interest" description="Disordered" evidence="2">
    <location>
        <begin position="116"/>
        <end position="143"/>
    </location>
</feature>
<feature type="domain" description="SWIM-type" evidence="3">
    <location>
        <begin position="54"/>
        <end position="88"/>
    </location>
</feature>
<evidence type="ECO:0000256" key="1">
    <source>
        <dbReference type="PROSITE-ProRule" id="PRU00325"/>
    </source>
</evidence>
<keyword evidence="1" id="KW-0479">Metal-binding</keyword>
<dbReference type="PROSITE" id="PS50966">
    <property type="entry name" value="ZF_SWIM"/>
    <property type="match status" value="1"/>
</dbReference>
<dbReference type="Proteomes" id="UP000276215">
    <property type="component" value="Unassembled WGS sequence"/>
</dbReference>
<keyword evidence="1" id="KW-0863">Zinc-finger</keyword>
<keyword evidence="5" id="KW-1185">Reference proteome</keyword>
<reference evidence="4 5" key="1">
    <citation type="journal article" date="2018" name="Nat. Ecol. Evol.">
        <title>Pezizomycetes genomes reveal the molecular basis of ectomycorrhizal truffle lifestyle.</title>
        <authorList>
            <person name="Murat C."/>
            <person name="Payen T."/>
            <person name="Noel B."/>
            <person name="Kuo A."/>
            <person name="Morin E."/>
            <person name="Chen J."/>
            <person name="Kohler A."/>
            <person name="Krizsan K."/>
            <person name="Balestrini R."/>
            <person name="Da Silva C."/>
            <person name="Montanini B."/>
            <person name="Hainaut M."/>
            <person name="Levati E."/>
            <person name="Barry K.W."/>
            <person name="Belfiori B."/>
            <person name="Cichocki N."/>
            <person name="Clum A."/>
            <person name="Dockter R.B."/>
            <person name="Fauchery L."/>
            <person name="Guy J."/>
            <person name="Iotti M."/>
            <person name="Le Tacon F."/>
            <person name="Lindquist E.A."/>
            <person name="Lipzen A."/>
            <person name="Malagnac F."/>
            <person name="Mello A."/>
            <person name="Molinier V."/>
            <person name="Miyauchi S."/>
            <person name="Poulain J."/>
            <person name="Riccioni C."/>
            <person name="Rubini A."/>
            <person name="Sitrit Y."/>
            <person name="Splivallo R."/>
            <person name="Traeger S."/>
            <person name="Wang M."/>
            <person name="Zifcakova L."/>
            <person name="Wipf D."/>
            <person name="Zambonelli A."/>
            <person name="Paolocci F."/>
            <person name="Nowrousian M."/>
            <person name="Ottonello S."/>
            <person name="Baldrian P."/>
            <person name="Spatafora J.W."/>
            <person name="Henrissat B."/>
            <person name="Nagy L.G."/>
            <person name="Aury J.M."/>
            <person name="Wincker P."/>
            <person name="Grigoriev I.V."/>
            <person name="Bonfante P."/>
            <person name="Martin F.M."/>
        </authorList>
    </citation>
    <scope>NUCLEOTIDE SEQUENCE [LARGE SCALE GENOMIC DNA]</scope>
    <source>
        <strain evidence="4 5">120613-1</strain>
    </source>
</reference>
<evidence type="ECO:0000256" key="2">
    <source>
        <dbReference type="SAM" id="MobiDB-lite"/>
    </source>
</evidence>
<keyword evidence="1" id="KW-0862">Zinc</keyword>
<evidence type="ECO:0000259" key="3">
    <source>
        <dbReference type="PROSITE" id="PS50966"/>
    </source>
</evidence>
<accession>A0A3N4J3X3</accession>
<name>A0A3N4J3X3_9PEZI</name>
<dbReference type="EMBL" id="ML120501">
    <property type="protein sequence ID" value="RPA91281.1"/>
    <property type="molecule type" value="Genomic_DNA"/>
</dbReference>
<organism evidence="4 5">
    <name type="scientific">Choiromyces venosus 120613-1</name>
    <dbReference type="NCBI Taxonomy" id="1336337"/>
    <lineage>
        <taxon>Eukaryota</taxon>
        <taxon>Fungi</taxon>
        <taxon>Dikarya</taxon>
        <taxon>Ascomycota</taxon>
        <taxon>Pezizomycotina</taxon>
        <taxon>Pezizomycetes</taxon>
        <taxon>Pezizales</taxon>
        <taxon>Tuberaceae</taxon>
        <taxon>Choiromyces</taxon>
    </lineage>
</organism>
<gene>
    <name evidence="4" type="ORF">L873DRAFT_1714947</name>
</gene>
<sequence>MGKHPPTKRNWHGAQDDIRYERALTQKITIQSYTLSPVAPEITCAVRGSTGAKYTMYLSSQNVPDCSCPDCANGHVCKHIYGVIHQLLDGMGVSDVVYVEWDSPLIATAKAALERKVGGGSNKERRETAKNVPASLPSPLPAVPVPRTTTLLEPQTATLPVPWTTTAPTPALIPDPTPAPISASISAPTSAARSHSLPSPFALGQQISQYPNVEAEVDDLIPHINTHVLLRMLAISNPSVLDALRKYAGPCVDALDFANVKNQVLPIFHAIDNVPENAKFVAVRNIEDQMWELLNEIKLKTTKYSTFRARCTGFEVCLMVLRGVREVGVPFLRQKGLIKTSLDLMIHLDRKGDLVRKYDKEVMWWFGIYANLEGELFGKLVKEKGEFVILE</sequence>
<dbReference type="InterPro" id="IPR007527">
    <property type="entry name" value="Znf_SWIM"/>
</dbReference>
<dbReference type="GO" id="GO:0008270">
    <property type="term" value="F:zinc ion binding"/>
    <property type="evidence" value="ECO:0007669"/>
    <property type="project" value="UniProtKB-KW"/>
</dbReference>
<evidence type="ECO:0000313" key="4">
    <source>
        <dbReference type="EMBL" id="RPA91281.1"/>
    </source>
</evidence>
<dbReference type="AlphaFoldDB" id="A0A3N4J3X3"/>
<protein>
    <recommendedName>
        <fullName evidence="3">SWIM-type domain-containing protein</fullName>
    </recommendedName>
</protein>
<feature type="compositionally biased region" description="Basic and acidic residues" evidence="2">
    <location>
        <begin position="116"/>
        <end position="129"/>
    </location>
</feature>